<keyword evidence="9" id="KW-1185">Reference proteome</keyword>
<feature type="transmembrane region" description="Helical" evidence="6">
    <location>
        <begin position="357"/>
        <end position="376"/>
    </location>
</feature>
<dbReference type="InterPro" id="IPR050360">
    <property type="entry name" value="MFS_Sugar_Transporters"/>
</dbReference>
<dbReference type="PROSITE" id="PS50850">
    <property type="entry name" value="MFS"/>
    <property type="match status" value="1"/>
</dbReference>
<dbReference type="Pfam" id="PF00083">
    <property type="entry name" value="Sugar_tr"/>
    <property type="match status" value="1"/>
</dbReference>
<accession>A0A1Q5SZ90</accession>
<feature type="transmembrane region" description="Helical" evidence="6">
    <location>
        <begin position="383"/>
        <end position="402"/>
    </location>
</feature>
<comment type="subcellular location">
    <subcellularLocation>
        <location evidence="1">Membrane</location>
        <topology evidence="1">Multi-pass membrane protein</topology>
    </subcellularLocation>
</comment>
<protein>
    <submittedName>
        <fullName evidence="8">General alpha-glucoside permease</fullName>
    </submittedName>
</protein>
<comment type="similarity">
    <text evidence="2">Belongs to the major facilitator superfamily. Sugar transporter (TC 2.A.1.1) family.</text>
</comment>
<dbReference type="PROSITE" id="PS00217">
    <property type="entry name" value="SUGAR_TRANSPORT_2"/>
    <property type="match status" value="1"/>
</dbReference>
<dbReference type="FunFam" id="1.20.1250.20:FF:000078">
    <property type="entry name" value="MFS maltose transporter, putative"/>
    <property type="match status" value="1"/>
</dbReference>
<feature type="transmembrane region" description="Helical" evidence="6">
    <location>
        <begin position="199"/>
        <end position="220"/>
    </location>
</feature>
<keyword evidence="5 6" id="KW-0472">Membrane</keyword>
<gene>
    <name evidence="8" type="ORF">PENSUB_12279</name>
</gene>
<dbReference type="PANTHER" id="PTHR48022:SF41">
    <property type="entry name" value="MAJOR FACILITATOR SUPERFAMILY (MFS) PROFILE DOMAIN-CONTAINING PROTEIN"/>
    <property type="match status" value="1"/>
</dbReference>
<dbReference type="Proteomes" id="UP000186955">
    <property type="component" value="Unassembled WGS sequence"/>
</dbReference>
<dbReference type="InterPro" id="IPR005829">
    <property type="entry name" value="Sugar_transporter_CS"/>
</dbReference>
<feature type="transmembrane region" description="Helical" evidence="6">
    <location>
        <begin position="321"/>
        <end position="345"/>
    </location>
</feature>
<dbReference type="AlphaFoldDB" id="A0A1Q5SZ90"/>
<evidence type="ECO:0000256" key="6">
    <source>
        <dbReference type="SAM" id="Phobius"/>
    </source>
</evidence>
<dbReference type="InterPro" id="IPR036259">
    <property type="entry name" value="MFS_trans_sf"/>
</dbReference>
<dbReference type="PANTHER" id="PTHR48022">
    <property type="entry name" value="PLASTIDIC GLUCOSE TRANSPORTER 4"/>
    <property type="match status" value="1"/>
</dbReference>
<feature type="transmembrane region" description="Helical" evidence="6">
    <location>
        <begin position="45"/>
        <end position="75"/>
    </location>
</feature>
<evidence type="ECO:0000256" key="5">
    <source>
        <dbReference type="ARBA" id="ARBA00023136"/>
    </source>
</evidence>
<feature type="transmembrane region" description="Helical" evidence="6">
    <location>
        <begin position="485"/>
        <end position="503"/>
    </location>
</feature>
<reference evidence="8 9" key="1">
    <citation type="submission" date="2016-10" db="EMBL/GenBank/DDBJ databases">
        <title>Genome sequence of the ascomycete fungus Penicillium subrubescens.</title>
        <authorList>
            <person name="De Vries R.P."/>
            <person name="Peng M."/>
            <person name="Dilokpimol A."/>
            <person name="Hilden K."/>
            <person name="Makela M.R."/>
            <person name="Grigoriev I."/>
            <person name="Riley R."/>
            <person name="Granchi Z."/>
        </authorList>
    </citation>
    <scope>NUCLEOTIDE SEQUENCE [LARGE SCALE GENOMIC DNA]</scope>
    <source>
        <strain evidence="8 9">CBS 132785</strain>
    </source>
</reference>
<dbReference type="EMBL" id="MNBE01000725">
    <property type="protein sequence ID" value="OKO93216.1"/>
    <property type="molecule type" value="Genomic_DNA"/>
</dbReference>
<evidence type="ECO:0000313" key="8">
    <source>
        <dbReference type="EMBL" id="OKO93216.1"/>
    </source>
</evidence>
<sequence length="543" mass="58985">MGSPTPSFTGAKPNVAQLETIQDLEVTVTERSQPFWKLILEHRRAFMYALFANSGALLFGYDVLMQGAITALPAFTMYYGSYFGEALILPAMWQGLWSAMNSLGIMIGASSNGFLQDKFGRRPMFFVGGVIAAIAETHLDMRKTGGALEFASPELGSLEARRGALLAAKIILGIGMGILMSTCQTYVSEISSPRLRTILLGIFPLFVIVGQIMSVSVIFGQVMNFTEMAIKIPFGSQWAFSGLAIITAFIVPESPSWLIHKNNLAAAENSLKRLHGSRSDVAGFIQDIQRTIEQERSTSIEFGTVQYSDCFKGSDLRRTRIVALINSLQQFMGVSLIANSTYFFIMAGMSSTKALAINQISLGLSILVTLLGWIVLAKVGRRTAIMSGFVAAAILFLTMGIAGCFHKTTIATNYIGVSLILTGFVGGLSVSTAYPIVAAEVPSVRLRAKTLGIGFFINAFVSWIFNFCVPYIYNVDEGNLGGKTGFVFCGTCIVGLVLSWFEIPETKDVTYVRLNYLFRIGAKTREFGKTNESGNNATAEPAK</sequence>
<keyword evidence="3 6" id="KW-0812">Transmembrane</keyword>
<feature type="transmembrane region" description="Helical" evidence="6">
    <location>
        <begin position="164"/>
        <end position="187"/>
    </location>
</feature>
<keyword evidence="4 6" id="KW-1133">Transmembrane helix</keyword>
<evidence type="ECO:0000313" key="9">
    <source>
        <dbReference type="Proteomes" id="UP000186955"/>
    </source>
</evidence>
<dbReference type="GO" id="GO:0005351">
    <property type="term" value="F:carbohydrate:proton symporter activity"/>
    <property type="evidence" value="ECO:0007669"/>
    <property type="project" value="TreeGrafter"/>
</dbReference>
<feature type="transmembrane region" description="Helical" evidence="6">
    <location>
        <begin position="95"/>
        <end position="115"/>
    </location>
</feature>
<feature type="domain" description="Major facilitator superfamily (MFS) profile" evidence="7">
    <location>
        <begin position="48"/>
        <end position="507"/>
    </location>
</feature>
<feature type="transmembrane region" description="Helical" evidence="6">
    <location>
        <begin position="451"/>
        <end position="473"/>
    </location>
</feature>
<comment type="caution">
    <text evidence="8">The sequence shown here is derived from an EMBL/GenBank/DDBJ whole genome shotgun (WGS) entry which is preliminary data.</text>
</comment>
<evidence type="ECO:0000259" key="7">
    <source>
        <dbReference type="PROSITE" id="PS50850"/>
    </source>
</evidence>
<dbReference type="Gene3D" id="1.20.1250.20">
    <property type="entry name" value="MFS general substrate transporter like domains"/>
    <property type="match status" value="1"/>
</dbReference>
<dbReference type="SUPFAM" id="SSF103473">
    <property type="entry name" value="MFS general substrate transporter"/>
    <property type="match status" value="2"/>
</dbReference>
<evidence type="ECO:0000256" key="4">
    <source>
        <dbReference type="ARBA" id="ARBA00022989"/>
    </source>
</evidence>
<name>A0A1Q5SZ90_9EURO</name>
<organism evidence="8 9">
    <name type="scientific">Penicillium subrubescens</name>
    <dbReference type="NCBI Taxonomy" id="1316194"/>
    <lineage>
        <taxon>Eukaryota</taxon>
        <taxon>Fungi</taxon>
        <taxon>Dikarya</taxon>
        <taxon>Ascomycota</taxon>
        <taxon>Pezizomycotina</taxon>
        <taxon>Eurotiomycetes</taxon>
        <taxon>Eurotiomycetidae</taxon>
        <taxon>Eurotiales</taxon>
        <taxon>Aspergillaceae</taxon>
        <taxon>Penicillium</taxon>
    </lineage>
</organism>
<evidence type="ECO:0000256" key="2">
    <source>
        <dbReference type="ARBA" id="ARBA00010992"/>
    </source>
</evidence>
<proteinExistence type="inferred from homology"/>
<dbReference type="InterPro" id="IPR005828">
    <property type="entry name" value="MFS_sugar_transport-like"/>
</dbReference>
<dbReference type="InterPro" id="IPR020846">
    <property type="entry name" value="MFS_dom"/>
</dbReference>
<dbReference type="GO" id="GO:0016020">
    <property type="term" value="C:membrane"/>
    <property type="evidence" value="ECO:0007669"/>
    <property type="project" value="UniProtKB-SubCell"/>
</dbReference>
<evidence type="ECO:0000256" key="1">
    <source>
        <dbReference type="ARBA" id="ARBA00004141"/>
    </source>
</evidence>
<feature type="transmembrane region" description="Helical" evidence="6">
    <location>
        <begin position="414"/>
        <end position="439"/>
    </location>
</feature>
<evidence type="ECO:0000256" key="3">
    <source>
        <dbReference type="ARBA" id="ARBA00022692"/>
    </source>
</evidence>